<evidence type="ECO:0000313" key="1">
    <source>
        <dbReference type="EMBL" id="WEF50321.1"/>
    </source>
</evidence>
<dbReference type="RefSeq" id="WP_275245959.1">
    <property type="nucleotide sequence ID" value="NZ_BAABDX010000002.1"/>
</dbReference>
<dbReference type="Proteomes" id="UP001213907">
    <property type="component" value="Chromosome"/>
</dbReference>
<sequence>MSDESNENSTGLFTQIEDIKIADVSDTRLEGFESEDEFNALSVELLIEVGSYICVAGSILPGQTGRWNRNQAILGGHLVRLYKLISALLDQVCQRRREITFIIARLTFECIVNLRFLIRHSKNPEIFDSYVAYSFKQEKRLHNRISENIEKRDGDILPVEKRMLASIARAVNMSEMNLDNLSPSKPKEWGNKNLYQRAEEIGLHKVYLGTFGGPSAAVHGNWMDLLEMHLESEDETEGFTPSLTWTHPRPQIADTTALLAVDAVKDYFQLLFEEDSEFFDDRLDDLFHRIHRAMEAHEAFLINSKAL</sequence>
<evidence type="ECO:0000313" key="2">
    <source>
        <dbReference type="Proteomes" id="UP001213907"/>
    </source>
</evidence>
<keyword evidence="2" id="KW-1185">Reference proteome</keyword>
<reference evidence="1 2" key="1">
    <citation type="submission" date="2022-11" db="EMBL/GenBank/DDBJ databases">
        <authorList>
            <person name="Siebert D."/>
            <person name="Busche T."/>
            <person name="Saydam E."/>
            <person name="Kalinowski J."/>
            <person name="Ruckert C."/>
            <person name="Blombach B."/>
        </authorList>
    </citation>
    <scope>NUCLEOTIDE SEQUENCE [LARGE SCALE GENOMIC DNA]</scope>
    <source>
        <strain evidence="1 2">DSM 1083</strain>
    </source>
</reference>
<dbReference type="InterPro" id="IPR043733">
    <property type="entry name" value="DUF5677"/>
</dbReference>
<proteinExistence type="predicted"/>
<organism evidence="1 2">
    <name type="scientific">Afipia carboxydohydrogena</name>
    <name type="common">Pseudomonas carboxydohydrogena</name>
    <dbReference type="NCBI Taxonomy" id="290"/>
    <lineage>
        <taxon>Bacteria</taxon>
        <taxon>Pseudomonadati</taxon>
        <taxon>Pseudomonadota</taxon>
        <taxon>Alphaproteobacteria</taxon>
        <taxon>Hyphomicrobiales</taxon>
        <taxon>Nitrobacteraceae</taxon>
        <taxon>Afipia</taxon>
    </lineage>
</organism>
<dbReference type="Pfam" id="PF18928">
    <property type="entry name" value="DUF5677"/>
    <property type="match status" value="1"/>
</dbReference>
<dbReference type="EMBL" id="CP113162">
    <property type="protein sequence ID" value="WEF50321.1"/>
    <property type="molecule type" value="Genomic_DNA"/>
</dbReference>
<accession>A0ABY8BLI1</accession>
<protein>
    <submittedName>
        <fullName evidence="1">DUF5677 domain-containing protein</fullName>
    </submittedName>
</protein>
<name>A0ABY8BLI1_AFICR</name>
<gene>
    <name evidence="1" type="ORF">AFIC_001856</name>
</gene>